<gene>
    <name evidence="7" type="primary">recO</name>
    <name evidence="9" type="ORF">SAMN05421720_108182</name>
</gene>
<dbReference type="InterPro" id="IPR037278">
    <property type="entry name" value="ARFGAP/RecO"/>
</dbReference>
<accession>A0A1G7E5J3</accession>
<evidence type="ECO:0000313" key="10">
    <source>
        <dbReference type="Proteomes" id="UP000199412"/>
    </source>
</evidence>
<proteinExistence type="inferred from homology"/>
<dbReference type="GO" id="GO:0043590">
    <property type="term" value="C:bacterial nucleoid"/>
    <property type="evidence" value="ECO:0007669"/>
    <property type="project" value="TreeGrafter"/>
</dbReference>
<keyword evidence="4 7" id="KW-0233">DNA recombination</keyword>
<evidence type="ECO:0000256" key="3">
    <source>
        <dbReference type="ARBA" id="ARBA00022763"/>
    </source>
</evidence>
<evidence type="ECO:0000256" key="7">
    <source>
        <dbReference type="HAMAP-Rule" id="MF_00201"/>
    </source>
</evidence>
<evidence type="ECO:0000259" key="8">
    <source>
        <dbReference type="Pfam" id="PF11967"/>
    </source>
</evidence>
<comment type="function">
    <text evidence="7">Involved in DNA repair and RecF pathway recombination.</text>
</comment>
<dbReference type="Gene3D" id="2.40.50.140">
    <property type="entry name" value="Nucleic acid-binding proteins"/>
    <property type="match status" value="1"/>
</dbReference>
<evidence type="ECO:0000256" key="2">
    <source>
        <dbReference type="ARBA" id="ARBA00021310"/>
    </source>
</evidence>
<dbReference type="AlphaFoldDB" id="A0A1G7E5J3"/>
<dbReference type="InterPro" id="IPR042242">
    <property type="entry name" value="RecO_C"/>
</dbReference>
<organism evidence="9 10">
    <name type="scientific">Rhodospira trueperi</name>
    <dbReference type="NCBI Taxonomy" id="69960"/>
    <lineage>
        <taxon>Bacteria</taxon>
        <taxon>Pseudomonadati</taxon>
        <taxon>Pseudomonadota</taxon>
        <taxon>Alphaproteobacteria</taxon>
        <taxon>Rhodospirillales</taxon>
        <taxon>Rhodospirillaceae</taxon>
        <taxon>Rhodospira</taxon>
    </lineage>
</organism>
<evidence type="ECO:0000256" key="1">
    <source>
        <dbReference type="ARBA" id="ARBA00007452"/>
    </source>
</evidence>
<evidence type="ECO:0000256" key="6">
    <source>
        <dbReference type="ARBA" id="ARBA00033409"/>
    </source>
</evidence>
<keyword evidence="3 7" id="KW-0227">DNA damage</keyword>
<dbReference type="Pfam" id="PF02565">
    <property type="entry name" value="RecO_C"/>
    <property type="match status" value="1"/>
</dbReference>
<dbReference type="PANTHER" id="PTHR33991:SF1">
    <property type="entry name" value="DNA REPAIR PROTEIN RECO"/>
    <property type="match status" value="1"/>
</dbReference>
<keyword evidence="10" id="KW-1185">Reference proteome</keyword>
<dbReference type="PANTHER" id="PTHR33991">
    <property type="entry name" value="DNA REPAIR PROTEIN RECO"/>
    <property type="match status" value="1"/>
</dbReference>
<dbReference type="SUPFAM" id="SSF57863">
    <property type="entry name" value="ArfGap/RecO-like zinc finger"/>
    <property type="match status" value="1"/>
</dbReference>
<dbReference type="Pfam" id="PF11967">
    <property type="entry name" value="RecO_N"/>
    <property type="match status" value="1"/>
</dbReference>
<dbReference type="GO" id="GO:0006302">
    <property type="term" value="P:double-strand break repair"/>
    <property type="evidence" value="ECO:0007669"/>
    <property type="project" value="TreeGrafter"/>
</dbReference>
<evidence type="ECO:0000256" key="5">
    <source>
        <dbReference type="ARBA" id="ARBA00023204"/>
    </source>
</evidence>
<dbReference type="InterPro" id="IPR003717">
    <property type="entry name" value="RecO"/>
</dbReference>
<reference evidence="9 10" key="1">
    <citation type="submission" date="2016-10" db="EMBL/GenBank/DDBJ databases">
        <authorList>
            <person name="de Groot N.N."/>
        </authorList>
    </citation>
    <scope>NUCLEOTIDE SEQUENCE [LARGE SCALE GENOMIC DNA]</scope>
    <source>
        <strain evidence="9 10">ATCC 700224</strain>
    </source>
</reference>
<comment type="similarity">
    <text evidence="1 7">Belongs to the RecO family.</text>
</comment>
<name>A0A1G7E5J3_9PROT</name>
<dbReference type="Gene3D" id="1.20.1440.120">
    <property type="entry name" value="Recombination protein O, C-terminal domain"/>
    <property type="match status" value="1"/>
</dbReference>
<dbReference type="STRING" id="69960.SAMN05421720_108182"/>
<dbReference type="Proteomes" id="UP000199412">
    <property type="component" value="Unassembled WGS sequence"/>
</dbReference>
<dbReference type="EMBL" id="FNAP01000008">
    <property type="protein sequence ID" value="SDE58941.1"/>
    <property type="molecule type" value="Genomic_DNA"/>
</dbReference>
<dbReference type="InterPro" id="IPR022572">
    <property type="entry name" value="DNA_rep/recomb_RecO_N"/>
</dbReference>
<dbReference type="NCBIfam" id="TIGR00613">
    <property type="entry name" value="reco"/>
    <property type="match status" value="1"/>
</dbReference>
<dbReference type="RefSeq" id="WP_092786614.1">
    <property type="nucleotide sequence ID" value="NZ_FNAP01000008.1"/>
</dbReference>
<evidence type="ECO:0000256" key="4">
    <source>
        <dbReference type="ARBA" id="ARBA00023172"/>
    </source>
</evidence>
<dbReference type="HAMAP" id="MF_00201">
    <property type="entry name" value="RecO"/>
    <property type="match status" value="1"/>
</dbReference>
<sequence length="246" mass="26109">MAVEWRDDAIVLSARPHGETSVLASVLTRDHGRHPGLVRGGVGRAARGLWQPGNRLSVTWKARLADHLGTLTGEMTDALAARIMDDPGRLALLAAVCAVADAAAPERETMPRLFEDTVALLALLAGVEAPDSVSPGAAYVVWEVRLLADLGFGLDLSRCAATGTNDDLVFVSPKSGRAVSASAGEPYRDRLLPLPPFLLGQGGGTAPEIADGLRLTGAFLERHVFHPRNRPLPAARERLVERVGRA</sequence>
<keyword evidence="5 7" id="KW-0234">DNA repair</keyword>
<evidence type="ECO:0000313" key="9">
    <source>
        <dbReference type="EMBL" id="SDE58941.1"/>
    </source>
</evidence>
<dbReference type="SUPFAM" id="SSF50249">
    <property type="entry name" value="Nucleic acid-binding proteins"/>
    <property type="match status" value="1"/>
</dbReference>
<feature type="domain" description="DNA replication/recombination mediator RecO N-terminal" evidence="8">
    <location>
        <begin position="1"/>
        <end position="75"/>
    </location>
</feature>
<protein>
    <recommendedName>
        <fullName evidence="2 7">DNA repair protein RecO</fullName>
    </recommendedName>
    <alternativeName>
        <fullName evidence="6 7">Recombination protein O</fullName>
    </alternativeName>
</protein>
<dbReference type="OrthoDB" id="9804792at2"/>
<dbReference type="InterPro" id="IPR012340">
    <property type="entry name" value="NA-bd_OB-fold"/>
</dbReference>
<dbReference type="GO" id="GO:0006310">
    <property type="term" value="P:DNA recombination"/>
    <property type="evidence" value="ECO:0007669"/>
    <property type="project" value="UniProtKB-UniRule"/>
</dbReference>